<protein>
    <submittedName>
        <fullName evidence="4">SCP domain-containing protein</fullName>
    </submittedName>
</protein>
<reference evidence="4" key="1">
    <citation type="submission" date="2022-11" db="UniProtKB">
        <authorList>
            <consortium name="WormBaseParasite"/>
        </authorList>
    </citation>
    <scope>IDENTIFICATION</scope>
</reference>
<evidence type="ECO:0000313" key="4">
    <source>
        <dbReference type="WBParaSite" id="sdigi.contig123.g4788.t1"/>
    </source>
</evidence>
<dbReference type="CDD" id="cd05382">
    <property type="entry name" value="CAP_GAPR1-like"/>
    <property type="match status" value="1"/>
</dbReference>
<dbReference type="InterPro" id="IPR047831">
    <property type="entry name" value="GPR180/TMEM145"/>
</dbReference>
<keyword evidence="1" id="KW-1133">Transmembrane helix</keyword>
<accession>A0A915PIH6</accession>
<dbReference type="PROSITE" id="PS01009">
    <property type="entry name" value="CRISP_1"/>
    <property type="match status" value="1"/>
</dbReference>
<dbReference type="Gene3D" id="3.40.33.10">
    <property type="entry name" value="CAP"/>
    <property type="match status" value="1"/>
</dbReference>
<dbReference type="WBParaSite" id="sdigi.contig123.g4788.t1">
    <property type="protein sequence ID" value="sdigi.contig123.g4788.t1"/>
    <property type="gene ID" value="sdigi.contig123.g4788"/>
</dbReference>
<dbReference type="Proteomes" id="UP000887581">
    <property type="component" value="Unplaced"/>
</dbReference>
<dbReference type="SUPFAM" id="SSF55797">
    <property type="entry name" value="PR-1-like"/>
    <property type="match status" value="1"/>
</dbReference>
<dbReference type="InterPro" id="IPR019336">
    <property type="entry name" value="GPR180/TMEM145_TM"/>
</dbReference>
<dbReference type="GO" id="GO:0019236">
    <property type="term" value="P:response to pheromone"/>
    <property type="evidence" value="ECO:0007669"/>
    <property type="project" value="InterPro"/>
</dbReference>
<dbReference type="PANTHER" id="PTHR23252:SF43">
    <property type="entry name" value="INTIMAL THICKNESS RELATED RECEPTOR IRP DOMAIN-CONTAINING PROTEIN"/>
    <property type="match status" value="1"/>
</dbReference>
<name>A0A915PIH6_9BILA</name>
<dbReference type="InterPro" id="IPR034113">
    <property type="entry name" value="SCP_GAPR1-like"/>
</dbReference>
<dbReference type="Pfam" id="PF10192">
    <property type="entry name" value="GPR180-TMEM145_TM"/>
    <property type="match status" value="1"/>
</dbReference>
<dbReference type="GO" id="GO:0005576">
    <property type="term" value="C:extracellular region"/>
    <property type="evidence" value="ECO:0007669"/>
    <property type="project" value="InterPro"/>
</dbReference>
<dbReference type="PANTHER" id="PTHR23252">
    <property type="entry name" value="INTIMAL THICKNESS RECEPTOR-RELATED"/>
    <property type="match status" value="1"/>
</dbReference>
<dbReference type="InterPro" id="IPR035940">
    <property type="entry name" value="CAP_sf"/>
</dbReference>
<proteinExistence type="predicted"/>
<evidence type="ECO:0000259" key="2">
    <source>
        <dbReference type="SMART" id="SM00198"/>
    </source>
</evidence>
<dbReference type="AlphaFoldDB" id="A0A915PIH6"/>
<keyword evidence="1" id="KW-0812">Transmembrane</keyword>
<keyword evidence="3" id="KW-1185">Reference proteome</keyword>
<evidence type="ECO:0000313" key="3">
    <source>
        <dbReference type="Proteomes" id="UP000887581"/>
    </source>
</evidence>
<dbReference type="Pfam" id="PF00188">
    <property type="entry name" value="CAP"/>
    <property type="match status" value="1"/>
</dbReference>
<dbReference type="SMART" id="SM00198">
    <property type="entry name" value="SCP"/>
    <property type="match status" value="1"/>
</dbReference>
<keyword evidence="1" id="KW-0472">Membrane</keyword>
<dbReference type="GO" id="GO:0007186">
    <property type="term" value="P:G protein-coupled receptor signaling pathway"/>
    <property type="evidence" value="ECO:0007669"/>
    <property type="project" value="InterPro"/>
</dbReference>
<dbReference type="InterPro" id="IPR014044">
    <property type="entry name" value="CAP_dom"/>
</dbReference>
<dbReference type="InterPro" id="IPR018244">
    <property type="entry name" value="Allrgn_V5/Tpx1_CS"/>
</dbReference>
<sequence>MLLICNGCHIAPVLLSLKSNAMLYFLSILLLASFGTSNIIEKENSRRIEIIVQKYKALGASEIDKIKNERYDFRFCACGNETEEPEGNRGCSCSTVVTGQTTLNSVPQALLNYISLSSILVTDSKQTYLPAVVRSDKTERWPDNSLRKLAFSEADTEDFDSSFASYYTRSARVSSRFDLSVLAILNAGLSETSARQGQLAVNHIDSAQIFIQIAKIRKRLLESAKKHHLLPSQFNVAVYKDAIGVFGVLRNGIENEIAELICVRLPVTDGSLLALCVLCQSTVSMCVNERCVTWLGKALIIYLGMTNAKWIFPLSSTLVIRHNVYRSRHGVGLLKTNSELERTAELWAQSLANKAECLIHDPSKRFGENLFYFATDFLPDEETLALMTVQSFYLEAHGYDYKTHHHLDYHRTGHFTQLVWKSTTQMGVGVAMRHFNGRRANSCQPSFPSTLIYVVVKYDPPGNDFNYGIVGILYEQLPFHSKATFSATVSHFEKAQQTAVRIVGFWSSRNGRFSILAKFGFQQIDPLDTQHSSGFVYGNVSSRTVNEARGALLVVPAIFINGFLNEAAVKQSCDSLLQNISSLAFETNCLPKGKGDVLRWIPCPIGKLCIEEDNPEKVVNGSQMTLRIEEPSTPQYWYLILVACYLDTHCLWKSSVEEVVVHYDLWLTNGSPFMRYLNPFSHQFSFEEQGVLFARFLGETARLMSTCLLCLLLILLSCGWSFGNNSDILVQSKFFVDDVLHDIDLFKSWPGYTMIAVRLLQALWFLVQIRRLINEESDEQKAIFLAHFGAGFLVWFVYILGLGIIASFVSALWRFKMILVITTTANFAAVVCLVHLFWSTSSHRRFFLADIASHRRFNLANENEGDDFESLLISDSADVDTESLVSGVLDNI</sequence>
<evidence type="ECO:0000256" key="1">
    <source>
        <dbReference type="SAM" id="Phobius"/>
    </source>
</evidence>
<feature type="transmembrane region" description="Helical" evidence="1">
    <location>
        <begin position="703"/>
        <end position="722"/>
    </location>
</feature>
<feature type="transmembrane region" description="Helical" evidence="1">
    <location>
        <begin position="788"/>
        <end position="811"/>
    </location>
</feature>
<feature type="transmembrane region" description="Helical" evidence="1">
    <location>
        <begin position="817"/>
        <end position="838"/>
    </location>
</feature>
<organism evidence="3 4">
    <name type="scientific">Setaria digitata</name>
    <dbReference type="NCBI Taxonomy" id="48799"/>
    <lineage>
        <taxon>Eukaryota</taxon>
        <taxon>Metazoa</taxon>
        <taxon>Ecdysozoa</taxon>
        <taxon>Nematoda</taxon>
        <taxon>Chromadorea</taxon>
        <taxon>Rhabditida</taxon>
        <taxon>Spirurina</taxon>
        <taxon>Spiruromorpha</taxon>
        <taxon>Filarioidea</taxon>
        <taxon>Setariidae</taxon>
        <taxon>Setaria</taxon>
    </lineage>
</organism>
<feature type="domain" description="SCP" evidence="2">
    <location>
        <begin position="312"/>
        <end position="466"/>
    </location>
</feature>